<dbReference type="PANTHER" id="PTHR40112:SF1">
    <property type="entry name" value="H2HPP ISOMERASE"/>
    <property type="match status" value="1"/>
</dbReference>
<dbReference type="Gene3D" id="2.60.120.10">
    <property type="entry name" value="Jelly Rolls"/>
    <property type="match status" value="1"/>
</dbReference>
<dbReference type="InterPro" id="IPR052535">
    <property type="entry name" value="Bacilysin_H2HPP_isomerase"/>
</dbReference>
<accession>T1CSY0</accession>
<dbReference type="InterPro" id="IPR014710">
    <property type="entry name" value="RmlC-like_jellyroll"/>
</dbReference>
<dbReference type="SUPFAM" id="SSF51182">
    <property type="entry name" value="RmlC-like cupins"/>
    <property type="match status" value="1"/>
</dbReference>
<organism evidence="2">
    <name type="scientific">mine drainage metagenome</name>
    <dbReference type="NCBI Taxonomy" id="410659"/>
    <lineage>
        <taxon>unclassified sequences</taxon>
        <taxon>metagenomes</taxon>
        <taxon>ecological metagenomes</taxon>
    </lineage>
</organism>
<name>T1CSY0_9ZZZZ</name>
<dbReference type="InterPro" id="IPR011051">
    <property type="entry name" value="RmlC_Cupin_sf"/>
</dbReference>
<gene>
    <name evidence="2" type="ORF">B1B_03738</name>
</gene>
<dbReference type="CDD" id="cd02238">
    <property type="entry name" value="cupin_KdgF"/>
    <property type="match status" value="1"/>
</dbReference>
<feature type="domain" description="Cupin type-2" evidence="1">
    <location>
        <begin position="33"/>
        <end position="101"/>
    </location>
</feature>
<protein>
    <submittedName>
        <fullName evidence="2">Cupin 2, conserved barrel domain protein</fullName>
    </submittedName>
</protein>
<reference evidence="2" key="2">
    <citation type="journal article" date="2014" name="ISME J.">
        <title>Microbial stratification in low pH oxic and suboxic macroscopic growths along an acid mine drainage.</title>
        <authorList>
            <person name="Mendez-Garcia C."/>
            <person name="Mesa V."/>
            <person name="Sprenger R.R."/>
            <person name="Richter M."/>
            <person name="Diez M.S."/>
            <person name="Solano J."/>
            <person name="Bargiela R."/>
            <person name="Golyshina O.V."/>
            <person name="Manteca A."/>
            <person name="Ramos J.L."/>
            <person name="Gallego J.R."/>
            <person name="Llorente I."/>
            <person name="Martins Dos Santos V.A."/>
            <person name="Jensen O.N."/>
            <person name="Pelaez A.I."/>
            <person name="Sanchez J."/>
            <person name="Ferrer M."/>
        </authorList>
    </citation>
    <scope>NUCLEOTIDE SEQUENCE</scope>
</reference>
<reference evidence="2" key="1">
    <citation type="submission" date="2013-08" db="EMBL/GenBank/DDBJ databases">
        <authorList>
            <person name="Mendez C."/>
            <person name="Richter M."/>
            <person name="Ferrer M."/>
            <person name="Sanchez J."/>
        </authorList>
    </citation>
    <scope>NUCLEOTIDE SEQUENCE</scope>
</reference>
<dbReference type="InterPro" id="IPR013096">
    <property type="entry name" value="Cupin_2"/>
</dbReference>
<dbReference type="AlphaFoldDB" id="T1CSY0"/>
<dbReference type="Pfam" id="PF07883">
    <property type="entry name" value="Cupin_2"/>
    <property type="match status" value="1"/>
</dbReference>
<proteinExistence type="predicted"/>
<comment type="caution">
    <text evidence="2">The sequence shown here is derived from an EMBL/GenBank/DDBJ whole genome shotgun (WGS) entry which is preliminary data.</text>
</comment>
<sequence length="118" mass="12770">MPLWEDSPAAWHEILPGVHRRILTHGGGVMMVLYRIAPNSTFPTHTHPHLQAGTVLEGGGQFRVGAERWALRPGSSYSIPGGVPHELVSDPSGPSVILDVFVPEREDFLSEATGPSRS</sequence>
<dbReference type="PANTHER" id="PTHR40112">
    <property type="entry name" value="H2HPP ISOMERASE"/>
    <property type="match status" value="1"/>
</dbReference>
<evidence type="ECO:0000313" key="2">
    <source>
        <dbReference type="EMBL" id="EQD72475.1"/>
    </source>
</evidence>
<evidence type="ECO:0000259" key="1">
    <source>
        <dbReference type="Pfam" id="PF07883"/>
    </source>
</evidence>
<dbReference type="EMBL" id="AUZY01002316">
    <property type="protein sequence ID" value="EQD72475.1"/>
    <property type="molecule type" value="Genomic_DNA"/>
</dbReference>